<dbReference type="FunFam" id="3.40.50.300:FF:000118">
    <property type="entry name" value="Rho-related GTP-binding protein RhoG"/>
    <property type="match status" value="1"/>
</dbReference>
<dbReference type="GO" id="GO:0007264">
    <property type="term" value="P:small GTPase-mediated signal transduction"/>
    <property type="evidence" value="ECO:0007669"/>
    <property type="project" value="InterPro"/>
</dbReference>
<evidence type="ECO:0000256" key="1">
    <source>
        <dbReference type="ARBA" id="ARBA00022741"/>
    </source>
</evidence>
<keyword evidence="2" id="KW-0342">GTP-binding</keyword>
<protein>
    <submittedName>
        <fullName evidence="3">Ras-related C3 botulinum toxin substrate 1-like</fullName>
    </submittedName>
</protein>
<dbReference type="Pfam" id="PF00071">
    <property type="entry name" value="Ras"/>
    <property type="match status" value="1"/>
</dbReference>
<dbReference type="PROSITE" id="PS51420">
    <property type="entry name" value="RHO"/>
    <property type="match status" value="1"/>
</dbReference>
<dbReference type="PROSITE" id="PS51419">
    <property type="entry name" value="RAB"/>
    <property type="match status" value="1"/>
</dbReference>
<dbReference type="FunCoup" id="A0A2P6NTA7">
    <property type="interactions" value="378"/>
</dbReference>
<dbReference type="PROSITE" id="PS51421">
    <property type="entry name" value="RAS"/>
    <property type="match status" value="1"/>
</dbReference>
<evidence type="ECO:0000313" key="3">
    <source>
        <dbReference type="EMBL" id="PRP87205.1"/>
    </source>
</evidence>
<dbReference type="Proteomes" id="UP000241769">
    <property type="component" value="Unassembled WGS sequence"/>
</dbReference>
<reference evidence="3 4" key="1">
    <citation type="journal article" date="2018" name="Genome Biol. Evol.">
        <title>Multiple Roots of Fruiting Body Formation in Amoebozoa.</title>
        <authorList>
            <person name="Hillmann F."/>
            <person name="Forbes G."/>
            <person name="Novohradska S."/>
            <person name="Ferling I."/>
            <person name="Riege K."/>
            <person name="Groth M."/>
            <person name="Westermann M."/>
            <person name="Marz M."/>
            <person name="Spaller T."/>
            <person name="Winckler T."/>
            <person name="Schaap P."/>
            <person name="Glockner G."/>
        </authorList>
    </citation>
    <scope>NUCLEOTIDE SEQUENCE [LARGE SCALE GENOMIC DNA]</scope>
    <source>
        <strain evidence="3 4">Jena</strain>
    </source>
</reference>
<dbReference type="AlphaFoldDB" id="A0A2P6NTA7"/>
<dbReference type="SMART" id="SM00175">
    <property type="entry name" value="RAB"/>
    <property type="match status" value="1"/>
</dbReference>
<evidence type="ECO:0000313" key="4">
    <source>
        <dbReference type="Proteomes" id="UP000241769"/>
    </source>
</evidence>
<name>A0A2P6NTA7_9EUKA</name>
<dbReference type="SUPFAM" id="SSF52540">
    <property type="entry name" value="P-loop containing nucleoside triphosphate hydrolases"/>
    <property type="match status" value="1"/>
</dbReference>
<dbReference type="SMART" id="SM00173">
    <property type="entry name" value="RAS"/>
    <property type="match status" value="1"/>
</dbReference>
<dbReference type="Gene3D" id="3.40.50.300">
    <property type="entry name" value="P-loop containing nucleotide triphosphate hydrolases"/>
    <property type="match status" value="1"/>
</dbReference>
<comment type="caution">
    <text evidence="3">The sequence shown here is derived from an EMBL/GenBank/DDBJ whole genome shotgun (WGS) entry which is preliminary data.</text>
</comment>
<dbReference type="InterPro" id="IPR005225">
    <property type="entry name" value="Small_GTP-bd"/>
</dbReference>
<dbReference type="InterPro" id="IPR003578">
    <property type="entry name" value="Small_GTPase_Rho"/>
</dbReference>
<dbReference type="PANTHER" id="PTHR24072">
    <property type="entry name" value="RHO FAMILY GTPASE"/>
    <property type="match status" value="1"/>
</dbReference>
<organism evidence="3 4">
    <name type="scientific">Planoprotostelium fungivorum</name>
    <dbReference type="NCBI Taxonomy" id="1890364"/>
    <lineage>
        <taxon>Eukaryota</taxon>
        <taxon>Amoebozoa</taxon>
        <taxon>Evosea</taxon>
        <taxon>Variosea</taxon>
        <taxon>Cavosteliida</taxon>
        <taxon>Cavosteliaceae</taxon>
        <taxon>Planoprotostelium</taxon>
    </lineage>
</organism>
<dbReference type="GO" id="GO:0005525">
    <property type="term" value="F:GTP binding"/>
    <property type="evidence" value="ECO:0007669"/>
    <property type="project" value="UniProtKB-KW"/>
</dbReference>
<dbReference type="OrthoDB" id="8830751at2759"/>
<dbReference type="PRINTS" id="PR00449">
    <property type="entry name" value="RASTRNSFRMNG"/>
</dbReference>
<evidence type="ECO:0000256" key="2">
    <source>
        <dbReference type="ARBA" id="ARBA00023134"/>
    </source>
</evidence>
<dbReference type="CDD" id="cd00157">
    <property type="entry name" value="Rho"/>
    <property type="match status" value="1"/>
</dbReference>
<keyword evidence="1" id="KW-0547">Nucleotide-binding</keyword>
<dbReference type="SMART" id="SM00174">
    <property type="entry name" value="RHO"/>
    <property type="match status" value="1"/>
</dbReference>
<dbReference type="NCBIfam" id="TIGR00231">
    <property type="entry name" value="small_GTP"/>
    <property type="match status" value="1"/>
</dbReference>
<dbReference type="EMBL" id="MDYQ01000022">
    <property type="protein sequence ID" value="PRP87205.1"/>
    <property type="molecule type" value="Genomic_DNA"/>
</dbReference>
<dbReference type="InParanoid" id="A0A2P6NTA7"/>
<keyword evidence="4" id="KW-1185">Reference proteome</keyword>
<sequence length="187" mass="20705">MQSLKVVAVGDGAVDTTEAFPTDYLPTVFDNYSAHLMVGGRIFMLSLWDTAGQEEYDRLRPLSYPMTDIFLLCFSVTSPSSFENVLARWAPELRHHCPNGKIILVGTKADTRDDRKMVSKLAASGQRPITTAEGEQRAKDIGAHCYLECSALTQKGLKTVFDEAVRSCVSPQDLKKKKKVKSNCSIL</sequence>
<dbReference type="InterPro" id="IPR001806">
    <property type="entry name" value="Small_GTPase"/>
</dbReference>
<dbReference type="InterPro" id="IPR027417">
    <property type="entry name" value="P-loop_NTPase"/>
</dbReference>
<dbReference type="GO" id="GO:0003924">
    <property type="term" value="F:GTPase activity"/>
    <property type="evidence" value="ECO:0007669"/>
    <property type="project" value="InterPro"/>
</dbReference>
<dbReference type="STRING" id="1890364.A0A2P6NTA7"/>
<accession>A0A2P6NTA7</accession>
<proteinExistence type="predicted"/>
<gene>
    <name evidence="3" type="ORF">PROFUN_01467</name>
</gene>